<evidence type="ECO:0000256" key="1">
    <source>
        <dbReference type="ARBA" id="ARBA00004141"/>
    </source>
</evidence>
<evidence type="ECO:0000256" key="3">
    <source>
        <dbReference type="ARBA" id="ARBA00022692"/>
    </source>
</evidence>
<keyword evidence="4 6" id="KW-1133">Transmembrane helix</keyword>
<keyword evidence="3 6" id="KW-0812">Transmembrane</keyword>
<reference evidence="8 9" key="1">
    <citation type="submission" date="2021-11" db="EMBL/GenBank/DDBJ databases">
        <authorList>
            <person name="Islam A."/>
            <person name="Islam S."/>
            <person name="Flora M.S."/>
            <person name="Rahman M."/>
            <person name="Ziaur R.M."/>
            <person name="Epstein J.H."/>
            <person name="Hassan M."/>
            <person name="Klassen M."/>
            <person name="Woodard K."/>
            <person name="Webb A."/>
            <person name="Webby R.J."/>
            <person name="El Zowalaty M.E."/>
        </authorList>
    </citation>
    <scope>NUCLEOTIDE SEQUENCE [LARGE SCALE GENOMIC DNA]</scope>
    <source>
        <strain evidence="8">Pbs1</strain>
    </source>
</reference>
<feature type="transmembrane region" description="Helical" evidence="6">
    <location>
        <begin position="124"/>
        <end position="141"/>
    </location>
</feature>
<feature type="domain" description="Phosphatidic acid phosphatase type 2/haloperoxidase" evidence="7">
    <location>
        <begin position="1"/>
        <end position="139"/>
    </location>
</feature>
<name>A0ABN8D5Z8_9STRA</name>
<dbReference type="InterPro" id="IPR036938">
    <property type="entry name" value="PAP2/HPO_sf"/>
</dbReference>
<dbReference type="Pfam" id="PF01569">
    <property type="entry name" value="PAP2"/>
    <property type="match status" value="1"/>
</dbReference>
<organism evidence="8 9">
    <name type="scientific">Peronospora belbahrii</name>
    <dbReference type="NCBI Taxonomy" id="622444"/>
    <lineage>
        <taxon>Eukaryota</taxon>
        <taxon>Sar</taxon>
        <taxon>Stramenopiles</taxon>
        <taxon>Oomycota</taxon>
        <taxon>Peronosporomycetes</taxon>
        <taxon>Peronosporales</taxon>
        <taxon>Peronosporaceae</taxon>
        <taxon>Peronospora</taxon>
    </lineage>
</organism>
<feature type="transmembrane region" description="Helical" evidence="6">
    <location>
        <begin position="93"/>
        <end position="112"/>
    </location>
</feature>
<evidence type="ECO:0000256" key="6">
    <source>
        <dbReference type="SAM" id="Phobius"/>
    </source>
</evidence>
<evidence type="ECO:0000256" key="2">
    <source>
        <dbReference type="ARBA" id="ARBA00008816"/>
    </source>
</evidence>
<evidence type="ECO:0000256" key="5">
    <source>
        <dbReference type="ARBA" id="ARBA00023136"/>
    </source>
</evidence>
<keyword evidence="9" id="KW-1185">Reference proteome</keyword>
<sequence>MSELLTEFTKHSTGRFRPCFHDMCKWQYDVVWDGVANLCTDSAGEKEARKSFSSGHASFAWSTMLVLTLYLLGRSRLNCSNRSISAMIGGQKMLKLMLRFVLAFVAAWVAITRCIDSWHHYSDILAGSIIGSVSACIAYSYNYGSVFSWNSAGVPR</sequence>
<comment type="similarity">
    <text evidence="2">Belongs to the PA-phosphatase related phosphoesterase family.</text>
</comment>
<evidence type="ECO:0000256" key="4">
    <source>
        <dbReference type="ARBA" id="ARBA00022989"/>
    </source>
</evidence>
<dbReference type="SUPFAM" id="SSF48317">
    <property type="entry name" value="Acid phosphatase/Vanadium-dependent haloperoxidase"/>
    <property type="match status" value="1"/>
</dbReference>
<comment type="caution">
    <text evidence="8">The sequence shown here is derived from an EMBL/GenBank/DDBJ whole genome shotgun (WGS) entry which is preliminary data.</text>
</comment>
<dbReference type="InterPro" id="IPR043216">
    <property type="entry name" value="PAP-like"/>
</dbReference>
<dbReference type="SMART" id="SM00014">
    <property type="entry name" value="acidPPc"/>
    <property type="match status" value="1"/>
</dbReference>
<dbReference type="Gene3D" id="1.20.144.10">
    <property type="entry name" value="Phosphatidic acid phosphatase type 2/haloperoxidase"/>
    <property type="match status" value="1"/>
</dbReference>
<gene>
    <name evidence="8" type="ORF">PBS001_LOCUS7323</name>
</gene>
<evidence type="ECO:0000313" key="8">
    <source>
        <dbReference type="EMBL" id="CAH0520858.1"/>
    </source>
</evidence>
<feature type="transmembrane region" description="Helical" evidence="6">
    <location>
        <begin position="55"/>
        <end position="72"/>
    </location>
</feature>
<dbReference type="Proteomes" id="UP001158986">
    <property type="component" value="Unassembled WGS sequence"/>
</dbReference>
<protein>
    <recommendedName>
        <fullName evidence="7">Phosphatidic acid phosphatase type 2/haloperoxidase domain-containing protein</fullName>
    </recommendedName>
</protein>
<dbReference type="PANTHER" id="PTHR10165">
    <property type="entry name" value="LIPID PHOSPHATE PHOSPHATASE"/>
    <property type="match status" value="1"/>
</dbReference>
<keyword evidence="5 6" id="KW-0472">Membrane</keyword>
<dbReference type="PANTHER" id="PTHR10165:SF35">
    <property type="entry name" value="RE23632P"/>
    <property type="match status" value="1"/>
</dbReference>
<comment type="subcellular location">
    <subcellularLocation>
        <location evidence="1">Membrane</location>
        <topology evidence="1">Multi-pass membrane protein</topology>
    </subcellularLocation>
</comment>
<evidence type="ECO:0000259" key="7">
    <source>
        <dbReference type="SMART" id="SM00014"/>
    </source>
</evidence>
<dbReference type="EMBL" id="CAKLCB010000372">
    <property type="protein sequence ID" value="CAH0520858.1"/>
    <property type="molecule type" value="Genomic_DNA"/>
</dbReference>
<accession>A0ABN8D5Z8</accession>
<evidence type="ECO:0000313" key="9">
    <source>
        <dbReference type="Proteomes" id="UP001158986"/>
    </source>
</evidence>
<proteinExistence type="inferred from homology"/>
<dbReference type="InterPro" id="IPR000326">
    <property type="entry name" value="PAP2/HPO"/>
</dbReference>